<dbReference type="AlphaFoldDB" id="A0A2W7NGA1"/>
<name>A0A2W7NGA1_9BACT</name>
<dbReference type="CDD" id="cd00293">
    <property type="entry name" value="USP-like"/>
    <property type="match status" value="2"/>
</dbReference>
<dbReference type="InterPro" id="IPR006016">
    <property type="entry name" value="UspA"/>
</dbReference>
<dbReference type="SUPFAM" id="SSF52402">
    <property type="entry name" value="Adenine nucleotide alpha hydrolases-like"/>
    <property type="match status" value="2"/>
</dbReference>
<reference evidence="3 4" key="1">
    <citation type="submission" date="2018-06" db="EMBL/GenBank/DDBJ databases">
        <title>Genomic Encyclopedia of Archaeal and Bacterial Type Strains, Phase II (KMG-II): from individual species to whole genera.</title>
        <authorList>
            <person name="Goeker M."/>
        </authorList>
    </citation>
    <scope>NUCLEOTIDE SEQUENCE [LARGE SCALE GENOMIC DNA]</scope>
    <source>
        <strain evidence="3 4">DSM 6779</strain>
    </source>
</reference>
<feature type="domain" description="UspA" evidence="2">
    <location>
        <begin position="5"/>
        <end position="152"/>
    </location>
</feature>
<dbReference type="PANTHER" id="PTHR46268:SF6">
    <property type="entry name" value="UNIVERSAL STRESS PROTEIN UP12"/>
    <property type="match status" value="1"/>
</dbReference>
<gene>
    <name evidence="3" type="ORF">LX69_00698</name>
</gene>
<accession>A0A2W7NGA1</accession>
<evidence type="ECO:0000256" key="1">
    <source>
        <dbReference type="ARBA" id="ARBA00008791"/>
    </source>
</evidence>
<proteinExistence type="inferred from homology"/>
<sequence>MNPLRILIAVNFTTSSDKAMAFAVQLLHTLDCHIRLIYCYSDFIELEEYAQIKLNAETSAKDVKEVFVNRLMNQEAEVKRLWEATGTTALLTLSSMSVKGEVESMVSYEADTWHPSLVVVGSSVEKNTFTELMESTASDVIDKTQSPVLVVPRNTEIVAEKMNHILFLTNFKSEEYISLHRLIELLPGHGATLHCVRYLHDHPDQWDHMRLEALREYINQTYPNHDIVCETLTGDHHLEALNHYVKEKNMGILALTRRKRKAIFKFLHPDISHKLLHHAQMPVLVFNE</sequence>
<dbReference type="EMBL" id="QKZK01000004">
    <property type="protein sequence ID" value="PZX19431.1"/>
    <property type="molecule type" value="Genomic_DNA"/>
</dbReference>
<comment type="similarity">
    <text evidence="1">Belongs to the universal stress protein A family.</text>
</comment>
<protein>
    <submittedName>
        <fullName evidence="3">Nucleotide-binding universal stress UspA family protein</fullName>
    </submittedName>
</protein>
<dbReference type="Proteomes" id="UP000249239">
    <property type="component" value="Unassembled WGS sequence"/>
</dbReference>
<evidence type="ECO:0000259" key="2">
    <source>
        <dbReference type="Pfam" id="PF00582"/>
    </source>
</evidence>
<organism evidence="3 4">
    <name type="scientific">Breznakibacter xylanolyticus</name>
    <dbReference type="NCBI Taxonomy" id="990"/>
    <lineage>
        <taxon>Bacteria</taxon>
        <taxon>Pseudomonadati</taxon>
        <taxon>Bacteroidota</taxon>
        <taxon>Bacteroidia</taxon>
        <taxon>Marinilabiliales</taxon>
        <taxon>Marinilabiliaceae</taxon>
        <taxon>Breznakibacter</taxon>
    </lineage>
</organism>
<comment type="caution">
    <text evidence="3">The sequence shown here is derived from an EMBL/GenBank/DDBJ whole genome shotgun (WGS) entry which is preliminary data.</text>
</comment>
<dbReference type="InterPro" id="IPR014729">
    <property type="entry name" value="Rossmann-like_a/b/a_fold"/>
</dbReference>
<dbReference type="Gene3D" id="3.40.50.620">
    <property type="entry name" value="HUPs"/>
    <property type="match status" value="2"/>
</dbReference>
<evidence type="ECO:0000313" key="4">
    <source>
        <dbReference type="Proteomes" id="UP000249239"/>
    </source>
</evidence>
<dbReference type="OrthoDB" id="1522603at2"/>
<keyword evidence="4" id="KW-1185">Reference proteome</keyword>
<evidence type="ECO:0000313" key="3">
    <source>
        <dbReference type="EMBL" id="PZX19431.1"/>
    </source>
</evidence>
<dbReference type="PANTHER" id="PTHR46268">
    <property type="entry name" value="STRESS RESPONSE PROTEIN NHAX"/>
    <property type="match status" value="1"/>
</dbReference>
<dbReference type="Pfam" id="PF00582">
    <property type="entry name" value="Usp"/>
    <property type="match status" value="1"/>
</dbReference>
<dbReference type="RefSeq" id="WP_111444416.1">
    <property type="nucleotide sequence ID" value="NZ_QKZK01000004.1"/>
</dbReference>